<name>A0A315Y6H8_9EURY</name>
<dbReference type="EMBL" id="MZGS01000028">
    <property type="protein sequence ID" value="PWB85210.1"/>
    <property type="molecule type" value="Genomic_DNA"/>
</dbReference>
<comment type="caution">
    <text evidence="1">The sequence shown here is derived from an EMBL/GenBank/DDBJ whole genome shotgun (WGS) entry which is preliminary data.</text>
</comment>
<proteinExistence type="predicted"/>
<dbReference type="RefSeq" id="WP_116592719.1">
    <property type="nucleotide sequence ID" value="NZ_MZGS01000028.1"/>
</dbReference>
<dbReference type="Proteomes" id="UP000251717">
    <property type="component" value="Unassembled WGS sequence"/>
</dbReference>
<sequence length="270" mass="31490">MRFHEDTIFKIEGQKYGQELIEIINIKGRILKVHQTEYGIVDPKMYKPDLVFELEDKIVILEFQSSYVDVNDKRRFRFYSAIIDQVKVKSKKPIEVHVLSTAELEKTKYYKINPDSLFPIYIHSLKSIDGDNFISKMYTKITHEEHFTEKELLMITLFCFMKSTRDIEETILDSAELITRIPGLGKEMAQFAKGIVLMLCDKFVEDETLNVKITNIVGGNMDNVERYAQDRVNKNNEQIIIKLNEKGFTIDEIIETVNVSKDFVEKTLAN</sequence>
<reference evidence="1 2" key="1">
    <citation type="submission" date="2017-03" db="EMBL/GenBank/DDBJ databases">
        <title>Genome sequence of Methanobrevibacter thaueri.</title>
        <authorList>
            <person name="Poehlein A."/>
            <person name="Seedorf H."/>
            <person name="Daniel R."/>
        </authorList>
    </citation>
    <scope>NUCLEOTIDE SEQUENCE [LARGE SCALE GENOMIC DNA]</scope>
    <source>
        <strain evidence="1 2">DSM 11995</strain>
    </source>
</reference>
<evidence type="ECO:0000313" key="2">
    <source>
        <dbReference type="Proteomes" id="UP000251717"/>
    </source>
</evidence>
<gene>
    <name evidence="1" type="ORF">MBBTH_18090</name>
</gene>
<keyword evidence="2" id="KW-1185">Reference proteome</keyword>
<organism evidence="1 2">
    <name type="scientific">Methanobrevibacter thaueri</name>
    <dbReference type="NCBI Taxonomy" id="190975"/>
    <lineage>
        <taxon>Archaea</taxon>
        <taxon>Methanobacteriati</taxon>
        <taxon>Methanobacteriota</taxon>
        <taxon>Methanomada group</taxon>
        <taxon>Methanobacteria</taxon>
        <taxon>Methanobacteriales</taxon>
        <taxon>Methanobacteriaceae</taxon>
        <taxon>Methanobrevibacter</taxon>
    </lineage>
</organism>
<dbReference type="AlphaFoldDB" id="A0A315Y6H8"/>
<evidence type="ECO:0000313" key="1">
    <source>
        <dbReference type="EMBL" id="PWB85210.1"/>
    </source>
</evidence>
<protein>
    <submittedName>
        <fullName evidence="1">Uncharacterized protein</fullName>
    </submittedName>
</protein>
<accession>A0A315Y6H8</accession>